<dbReference type="EMBL" id="AJSX01000022">
    <property type="protein sequence ID" value="EIJ70158.1"/>
    <property type="molecule type" value="Genomic_DNA"/>
</dbReference>
<dbReference type="PATRIC" id="fig|1095749.3.peg.868"/>
<accession>I3DEL5</accession>
<keyword evidence="2" id="KW-0255">Endonuclease</keyword>
<evidence type="ECO:0000256" key="1">
    <source>
        <dbReference type="ARBA" id="ARBA00022722"/>
    </source>
</evidence>
<dbReference type="PANTHER" id="PTHR12302:SF3">
    <property type="entry name" value="SERINE_THREONINE-PROTEIN KINASE 31"/>
    <property type="match status" value="1"/>
</dbReference>
<dbReference type="InterPro" id="IPR035437">
    <property type="entry name" value="SNase_OB-fold_sf"/>
</dbReference>
<gene>
    <name evidence="6" type="ORF">HMPREF1052_1538</name>
</gene>
<evidence type="ECO:0000259" key="5">
    <source>
        <dbReference type="PROSITE" id="PS50830"/>
    </source>
</evidence>
<dbReference type="PROSITE" id="PS01284">
    <property type="entry name" value="TNASE_2"/>
    <property type="match status" value="1"/>
</dbReference>
<dbReference type="GO" id="GO:0003676">
    <property type="term" value="F:nucleic acid binding"/>
    <property type="evidence" value="ECO:0007669"/>
    <property type="project" value="InterPro"/>
</dbReference>
<keyword evidence="4" id="KW-0732">Signal</keyword>
<dbReference type="OrthoDB" id="9805504at2"/>
<evidence type="ECO:0000313" key="7">
    <source>
        <dbReference type="Proteomes" id="UP000006457"/>
    </source>
</evidence>
<reference evidence="6 7" key="1">
    <citation type="submission" date="2012-03" db="EMBL/GenBank/DDBJ databases">
        <authorList>
            <person name="Harkins D.M."/>
            <person name="Madupu R."/>
            <person name="Durkin A.S."/>
            <person name="Torralba M."/>
            <person name="Methe B."/>
            <person name="Sutton G.G."/>
            <person name="Nelson K.E."/>
        </authorList>
    </citation>
    <scope>NUCLEOTIDE SEQUENCE [LARGE SCALE GENOMIC DNA]</scope>
    <source>
        <strain evidence="6 7">CCUG 2042</strain>
    </source>
</reference>
<organism evidence="6 7">
    <name type="scientific">Pasteurella bettyae CCUG 2042</name>
    <dbReference type="NCBI Taxonomy" id="1095749"/>
    <lineage>
        <taxon>Bacteria</taxon>
        <taxon>Pseudomonadati</taxon>
        <taxon>Pseudomonadota</taxon>
        <taxon>Gammaproteobacteria</taxon>
        <taxon>Pasteurellales</taxon>
        <taxon>Pasteurellaceae</taxon>
        <taxon>Pasteurella</taxon>
    </lineage>
</organism>
<dbReference type="Gene3D" id="2.40.50.90">
    <property type="match status" value="1"/>
</dbReference>
<dbReference type="SMART" id="SM00318">
    <property type="entry name" value="SNc"/>
    <property type="match status" value="1"/>
</dbReference>
<feature type="signal peptide" evidence="4">
    <location>
        <begin position="1"/>
        <end position="21"/>
    </location>
</feature>
<dbReference type="PANTHER" id="PTHR12302">
    <property type="entry name" value="EBNA2 BINDING PROTEIN P100"/>
    <property type="match status" value="1"/>
</dbReference>
<feature type="domain" description="TNase-like" evidence="5">
    <location>
        <begin position="23"/>
        <end position="145"/>
    </location>
</feature>
<evidence type="ECO:0000256" key="3">
    <source>
        <dbReference type="ARBA" id="ARBA00022801"/>
    </source>
</evidence>
<dbReference type="eggNOG" id="COG1525">
    <property type="taxonomic scope" value="Bacteria"/>
</dbReference>
<dbReference type="Proteomes" id="UP000006457">
    <property type="component" value="Unassembled WGS sequence"/>
</dbReference>
<keyword evidence="7" id="KW-1185">Reference proteome</keyword>
<keyword evidence="1" id="KW-0540">Nuclease</keyword>
<sequence>MKNYLSIIVLTLIIFPCFAQATQIINCYVIKISDGDSFTCLTHHKKMLNIRLQEIDAPERYQAFGHQARQQLSQLIFKHHVKLSISGYDRYQRILATVFNQKGENINLKMVQLGMAWAYNQYTHTTQYISAQAKAKQQRIGLWVDPHRISPGEFRKNRFNHNKFKKQLRQQKNRD</sequence>
<dbReference type="InterPro" id="IPR002071">
    <property type="entry name" value="Thermonucl_AS"/>
</dbReference>
<keyword evidence="3" id="KW-0378">Hydrolase</keyword>
<evidence type="ECO:0000313" key="6">
    <source>
        <dbReference type="EMBL" id="EIJ70158.1"/>
    </source>
</evidence>
<proteinExistence type="predicted"/>
<dbReference type="RefSeq" id="WP_005760106.1">
    <property type="nucleotide sequence ID" value="NZ_AJSX01000022.1"/>
</dbReference>
<dbReference type="AlphaFoldDB" id="I3DEL5"/>
<dbReference type="GO" id="GO:0016787">
    <property type="term" value="F:hydrolase activity"/>
    <property type="evidence" value="ECO:0007669"/>
    <property type="project" value="UniProtKB-KW"/>
</dbReference>
<comment type="caution">
    <text evidence="6">The sequence shown here is derived from an EMBL/GenBank/DDBJ whole genome shotgun (WGS) entry which is preliminary data.</text>
</comment>
<evidence type="ECO:0000256" key="4">
    <source>
        <dbReference type="SAM" id="SignalP"/>
    </source>
</evidence>
<dbReference type="SUPFAM" id="SSF50199">
    <property type="entry name" value="Staphylococcal nuclease"/>
    <property type="match status" value="1"/>
</dbReference>
<evidence type="ECO:0000256" key="2">
    <source>
        <dbReference type="ARBA" id="ARBA00022759"/>
    </source>
</evidence>
<dbReference type="InterPro" id="IPR016071">
    <property type="entry name" value="Staphylococal_nuclease_OB-fold"/>
</dbReference>
<feature type="chain" id="PRO_5003669681" evidence="4">
    <location>
        <begin position="22"/>
        <end position="175"/>
    </location>
</feature>
<name>I3DEL5_9PAST</name>
<protein>
    <submittedName>
        <fullName evidence="6">Nuclease-like protein</fullName>
    </submittedName>
</protein>
<dbReference type="Pfam" id="PF00565">
    <property type="entry name" value="SNase"/>
    <property type="match status" value="1"/>
</dbReference>
<dbReference type="PROSITE" id="PS50830">
    <property type="entry name" value="TNASE_3"/>
    <property type="match status" value="1"/>
</dbReference>
<dbReference type="GO" id="GO:0004519">
    <property type="term" value="F:endonuclease activity"/>
    <property type="evidence" value="ECO:0007669"/>
    <property type="project" value="UniProtKB-KW"/>
</dbReference>